<organism evidence="3 4">
    <name type="scientific">Sphingobacterium paludis</name>
    <dbReference type="NCBI Taxonomy" id="1476465"/>
    <lineage>
        <taxon>Bacteria</taxon>
        <taxon>Pseudomonadati</taxon>
        <taxon>Bacteroidota</taxon>
        <taxon>Sphingobacteriia</taxon>
        <taxon>Sphingobacteriales</taxon>
        <taxon>Sphingobacteriaceae</taxon>
        <taxon>Sphingobacterium</taxon>
    </lineage>
</organism>
<protein>
    <submittedName>
        <fullName evidence="3">Glycosyltransferase involved in cell wall biosynthesis</fullName>
    </submittedName>
</protein>
<dbReference type="Pfam" id="PF00534">
    <property type="entry name" value="Glycos_transf_1"/>
    <property type="match status" value="1"/>
</dbReference>
<dbReference type="PANTHER" id="PTHR12526:SF630">
    <property type="entry name" value="GLYCOSYLTRANSFERASE"/>
    <property type="match status" value="1"/>
</dbReference>
<keyword evidence="3" id="KW-0808">Transferase</keyword>
<evidence type="ECO:0000313" key="4">
    <source>
        <dbReference type="Proteomes" id="UP000294752"/>
    </source>
</evidence>
<reference evidence="3 4" key="1">
    <citation type="submission" date="2019-03" db="EMBL/GenBank/DDBJ databases">
        <title>Genomic Encyclopedia of Type Strains, Phase III (KMG-III): the genomes of soil and plant-associated and newly described type strains.</title>
        <authorList>
            <person name="Whitman W."/>
        </authorList>
    </citation>
    <scope>NUCLEOTIDE SEQUENCE [LARGE SCALE GENOMIC DNA]</scope>
    <source>
        <strain evidence="3 4">CGMCC 1.12801</strain>
    </source>
</reference>
<evidence type="ECO:0000313" key="3">
    <source>
        <dbReference type="EMBL" id="TDS13795.1"/>
    </source>
</evidence>
<proteinExistence type="predicted"/>
<dbReference type="SUPFAM" id="SSF53756">
    <property type="entry name" value="UDP-Glycosyltransferase/glycogen phosphorylase"/>
    <property type="match status" value="1"/>
</dbReference>
<dbReference type="RefSeq" id="WP_133640110.1">
    <property type="nucleotide sequence ID" value="NZ_SNZV01000004.1"/>
</dbReference>
<keyword evidence="4" id="KW-1185">Reference proteome</keyword>
<accession>A0A4R7D2G8</accession>
<dbReference type="GO" id="GO:0016757">
    <property type="term" value="F:glycosyltransferase activity"/>
    <property type="evidence" value="ECO:0007669"/>
    <property type="project" value="InterPro"/>
</dbReference>
<feature type="domain" description="Glycosyltransferase subfamily 4-like N-terminal" evidence="2">
    <location>
        <begin position="14"/>
        <end position="184"/>
    </location>
</feature>
<dbReference type="PANTHER" id="PTHR12526">
    <property type="entry name" value="GLYCOSYLTRANSFERASE"/>
    <property type="match status" value="1"/>
</dbReference>
<dbReference type="InterPro" id="IPR028098">
    <property type="entry name" value="Glyco_trans_4-like_N"/>
</dbReference>
<gene>
    <name evidence="3" type="ORF">B0I21_104121</name>
</gene>
<dbReference type="OrthoDB" id="9811239at2"/>
<dbReference type="AlphaFoldDB" id="A0A4R7D2G8"/>
<dbReference type="InterPro" id="IPR001296">
    <property type="entry name" value="Glyco_trans_1"/>
</dbReference>
<dbReference type="CDD" id="cd03820">
    <property type="entry name" value="GT4_AmsD-like"/>
    <property type="match status" value="1"/>
</dbReference>
<name>A0A4R7D2G8_9SPHI</name>
<evidence type="ECO:0000259" key="1">
    <source>
        <dbReference type="Pfam" id="PF00534"/>
    </source>
</evidence>
<dbReference type="Pfam" id="PF13439">
    <property type="entry name" value="Glyco_transf_4"/>
    <property type="match status" value="1"/>
</dbReference>
<dbReference type="Proteomes" id="UP000294752">
    <property type="component" value="Unassembled WGS sequence"/>
</dbReference>
<feature type="domain" description="Glycosyl transferase family 1" evidence="1">
    <location>
        <begin position="191"/>
        <end position="351"/>
    </location>
</feature>
<sequence length="377" mass="43428">MKIVYCIAATSNSGGMERVLTNKANYFARLGFDVHIITTDQQGKASFFPLDARVHQHDLGINYVLNNGKGIVKKLLSYRLKQRKHQQRLSRLLLQLQPDVTLSMFDHEVSFLYKIKDKSKKILEIHFSRFKRLQYGRRGLWGLIDQWRSKQDVAFAKRYERFVVLTQEDRGYWGALPNISVIPNANSFVPKSVSDLSNKQVIAVGRYDYQKRFEDLIEAWKEIKVKCPDWSLNIFGQGPLQDRLQQQIQRYSLQDVITLREPVKDIESQYIQHALLAMTSRYEGLPMALLEAQACGLPLVAYACKCGPRDVINEGENGFLVDEGDHAGLANRIIQLMQDNRLRADMGQRAKLLSSQYTEEVIMKLWLDLFNELLGKG</sequence>
<comment type="caution">
    <text evidence="3">The sequence shown here is derived from an EMBL/GenBank/DDBJ whole genome shotgun (WGS) entry which is preliminary data.</text>
</comment>
<dbReference type="Gene3D" id="3.40.50.2000">
    <property type="entry name" value="Glycogen Phosphorylase B"/>
    <property type="match status" value="2"/>
</dbReference>
<dbReference type="EMBL" id="SNZV01000004">
    <property type="protein sequence ID" value="TDS13795.1"/>
    <property type="molecule type" value="Genomic_DNA"/>
</dbReference>
<evidence type="ECO:0000259" key="2">
    <source>
        <dbReference type="Pfam" id="PF13439"/>
    </source>
</evidence>